<name>A0A7R9J453_TIMCA</name>
<gene>
    <name evidence="1" type="ORF">TCMB3V08_LOCUS4919</name>
</gene>
<accession>A0A7R9J453</accession>
<evidence type="ECO:0000313" key="1">
    <source>
        <dbReference type="EMBL" id="CAD7572266.1"/>
    </source>
</evidence>
<proteinExistence type="predicted"/>
<sequence length="386" mass="42543">MQDGMVGEEEILEIKCPLSVYDTKNLEEAVNTGKLYEQEETRKKYGENFTIKEYLDEIPNPLEKFMGDKRVTGTSEPHALAFMKSRYRHVNENDIRNIFLKNNRNLSGACEELDDVYYSLSITTLFRATETQFGLGKHSFPCLSVCEAKFNIDTLQKVLNKKLFEGIEKRKQMAEVQSANLEGFVSCPFCEYGAILPKEDNLLKCLNPYCRKISCSCGGILDQNILHEYETKSAAKKAKIEAEYLYPDASNRADSSGLIAFFQSPASPFLKNVGALEFLRKHRCGGGAQLGPLDTSLGTLLKFVGPGDFAHGHWGGAGSVYRGMMLRPGALFGAGNVVSVAGSTGVDICAMGPNKTGYVPESVHNTISIAGIPRTLSQNMNPDLIN</sequence>
<dbReference type="EMBL" id="OE180922">
    <property type="protein sequence ID" value="CAD7572266.1"/>
    <property type="molecule type" value="Genomic_DNA"/>
</dbReference>
<organism evidence="1">
    <name type="scientific">Timema californicum</name>
    <name type="common">California timema</name>
    <name type="synonym">Walking stick</name>
    <dbReference type="NCBI Taxonomy" id="61474"/>
    <lineage>
        <taxon>Eukaryota</taxon>
        <taxon>Metazoa</taxon>
        <taxon>Ecdysozoa</taxon>
        <taxon>Arthropoda</taxon>
        <taxon>Hexapoda</taxon>
        <taxon>Insecta</taxon>
        <taxon>Pterygota</taxon>
        <taxon>Neoptera</taxon>
        <taxon>Polyneoptera</taxon>
        <taxon>Phasmatodea</taxon>
        <taxon>Timematodea</taxon>
        <taxon>Timematoidea</taxon>
        <taxon>Timematidae</taxon>
        <taxon>Timema</taxon>
    </lineage>
</organism>
<dbReference type="InterPro" id="IPR047545">
    <property type="entry name" value="BRcat_RBR_RNF216"/>
</dbReference>
<dbReference type="CDD" id="cd20339">
    <property type="entry name" value="BRcat_RBR_RNF216"/>
    <property type="match status" value="1"/>
</dbReference>
<reference evidence="1" key="1">
    <citation type="submission" date="2020-11" db="EMBL/GenBank/DDBJ databases">
        <authorList>
            <person name="Tran Van P."/>
        </authorList>
    </citation>
    <scope>NUCLEOTIDE SEQUENCE</scope>
</reference>
<dbReference type="AlphaFoldDB" id="A0A7R9J453"/>
<protein>
    <submittedName>
        <fullName evidence="1">(California timema) hypothetical protein</fullName>
    </submittedName>
</protein>